<sequence length="258" mass="28713">MPDVMSQRLFGGSVCLQLLPRAAYIARDAAQSQTLGVTLERQQGVHAIDSDRRVDFDTWPGVLAYTPIGVEVFSESASGGEYLLMRLDEPFASEHLPAVTHRVQSSGNRRALTLAREMRRLLLAAQPDHLALEQCALGFIGLTQPTIEAPDKVAPASFGRVLDQIAEQFHQPLTLEQLADTYGHNVLRFLRDFTQTIGLTPHAYLVEVRLQAARRMIEHTDLNLASIALDAGFAHQSHMGSAFRKYLAMTPCQYRSRF</sequence>
<dbReference type="GO" id="GO:0043565">
    <property type="term" value="F:sequence-specific DNA binding"/>
    <property type="evidence" value="ECO:0007669"/>
    <property type="project" value="InterPro"/>
</dbReference>
<dbReference type="InterPro" id="IPR050204">
    <property type="entry name" value="AraC_XylS_family_regulators"/>
</dbReference>
<dbReference type="PROSITE" id="PS01124">
    <property type="entry name" value="HTH_ARAC_FAMILY_2"/>
    <property type="match status" value="1"/>
</dbReference>
<evidence type="ECO:0000256" key="3">
    <source>
        <dbReference type="ARBA" id="ARBA00023163"/>
    </source>
</evidence>
<evidence type="ECO:0000256" key="4">
    <source>
        <dbReference type="ARBA" id="ARBA00037345"/>
    </source>
</evidence>
<dbReference type="SMART" id="SM00342">
    <property type="entry name" value="HTH_ARAC"/>
    <property type="match status" value="1"/>
</dbReference>
<dbReference type="AlphaFoldDB" id="A0A1H0PTN1"/>
<dbReference type="EMBL" id="LT629705">
    <property type="protein sequence ID" value="SDP08502.1"/>
    <property type="molecule type" value="Genomic_DNA"/>
</dbReference>
<feature type="domain" description="HTH araC/xylS-type" evidence="5">
    <location>
        <begin position="159"/>
        <end position="257"/>
    </location>
</feature>
<evidence type="ECO:0000256" key="1">
    <source>
        <dbReference type="ARBA" id="ARBA00023015"/>
    </source>
</evidence>
<dbReference type="InterPro" id="IPR018060">
    <property type="entry name" value="HTH_AraC"/>
</dbReference>
<dbReference type="Pfam" id="PF12833">
    <property type="entry name" value="HTH_18"/>
    <property type="match status" value="1"/>
</dbReference>
<protein>
    <submittedName>
        <fullName evidence="6">AraC-type DNA-binding protein</fullName>
    </submittedName>
</protein>
<dbReference type="RefSeq" id="WP_090184676.1">
    <property type="nucleotide sequence ID" value="NZ_LT629705.1"/>
</dbReference>
<evidence type="ECO:0000259" key="5">
    <source>
        <dbReference type="PROSITE" id="PS01124"/>
    </source>
</evidence>
<evidence type="ECO:0000256" key="2">
    <source>
        <dbReference type="ARBA" id="ARBA00023125"/>
    </source>
</evidence>
<keyword evidence="3" id="KW-0804">Transcription</keyword>
<dbReference type="SUPFAM" id="SSF46689">
    <property type="entry name" value="Homeodomain-like"/>
    <property type="match status" value="2"/>
</dbReference>
<dbReference type="Gene3D" id="1.10.10.60">
    <property type="entry name" value="Homeodomain-like"/>
    <property type="match status" value="1"/>
</dbReference>
<dbReference type="InterPro" id="IPR009057">
    <property type="entry name" value="Homeodomain-like_sf"/>
</dbReference>
<dbReference type="OrthoDB" id="5740883at2"/>
<name>A0A1H0PTN1_9PSED</name>
<evidence type="ECO:0000313" key="6">
    <source>
        <dbReference type="EMBL" id="SDP08502.1"/>
    </source>
</evidence>
<organism evidence="6 7">
    <name type="scientific">Pseudomonas arsenicoxydans</name>
    <dbReference type="NCBI Taxonomy" id="702115"/>
    <lineage>
        <taxon>Bacteria</taxon>
        <taxon>Pseudomonadati</taxon>
        <taxon>Pseudomonadota</taxon>
        <taxon>Gammaproteobacteria</taxon>
        <taxon>Pseudomonadales</taxon>
        <taxon>Pseudomonadaceae</taxon>
        <taxon>Pseudomonas</taxon>
    </lineage>
</organism>
<accession>A0A1H0PTN1</accession>
<proteinExistence type="predicted"/>
<reference evidence="6 7" key="1">
    <citation type="submission" date="2016-10" db="EMBL/GenBank/DDBJ databases">
        <authorList>
            <person name="de Groot N.N."/>
        </authorList>
    </citation>
    <scope>NUCLEOTIDE SEQUENCE [LARGE SCALE GENOMIC DNA]</scope>
    <source>
        <strain evidence="6 7">CECT 7543</strain>
    </source>
</reference>
<dbReference type="Proteomes" id="UP000198827">
    <property type="component" value="Chromosome I"/>
</dbReference>
<gene>
    <name evidence="6" type="ORF">SAMN04489798_4664</name>
</gene>
<keyword evidence="1" id="KW-0805">Transcription regulation</keyword>
<evidence type="ECO:0000313" key="7">
    <source>
        <dbReference type="Proteomes" id="UP000198827"/>
    </source>
</evidence>
<dbReference type="GO" id="GO:0003700">
    <property type="term" value="F:DNA-binding transcription factor activity"/>
    <property type="evidence" value="ECO:0007669"/>
    <property type="project" value="InterPro"/>
</dbReference>
<dbReference type="PANTHER" id="PTHR46796">
    <property type="entry name" value="HTH-TYPE TRANSCRIPTIONAL ACTIVATOR RHAS-RELATED"/>
    <property type="match status" value="1"/>
</dbReference>
<comment type="function">
    <text evidence="4">Regulatory protein of the TOL plasmid xyl operons. XylS activates the xylXYZLTEGFJQKIH operon required for the degradation of toluene, m-xylene and p-xylene.</text>
</comment>
<keyword evidence="2 6" id="KW-0238">DNA-binding</keyword>